<evidence type="ECO:0000313" key="1">
    <source>
        <dbReference type="EMBL" id="MBW32575.1"/>
    </source>
</evidence>
<organism evidence="1">
    <name type="scientific">Anopheles braziliensis</name>
    <dbReference type="NCBI Taxonomy" id="58242"/>
    <lineage>
        <taxon>Eukaryota</taxon>
        <taxon>Metazoa</taxon>
        <taxon>Ecdysozoa</taxon>
        <taxon>Arthropoda</taxon>
        <taxon>Hexapoda</taxon>
        <taxon>Insecta</taxon>
        <taxon>Pterygota</taxon>
        <taxon>Neoptera</taxon>
        <taxon>Endopterygota</taxon>
        <taxon>Diptera</taxon>
        <taxon>Nematocera</taxon>
        <taxon>Culicoidea</taxon>
        <taxon>Culicidae</taxon>
        <taxon>Anophelinae</taxon>
        <taxon>Anopheles</taxon>
    </lineage>
</organism>
<sequence>MNSFSLVLVRLWGRVELRTFHVASRRSFSDIPSNTEIWAVSFRVTSKYTKCIVSTFPAPVSNDRAHSFCERANGDCSKESCNG</sequence>
<accession>A0A2M3ZVQ1</accession>
<proteinExistence type="predicted"/>
<reference evidence="1" key="1">
    <citation type="submission" date="2018-01" db="EMBL/GenBank/DDBJ databases">
        <title>An insight into the sialome of Amazonian anophelines.</title>
        <authorList>
            <person name="Ribeiro J.M."/>
            <person name="Scarpassa V."/>
            <person name="Calvo E."/>
        </authorList>
    </citation>
    <scope>NUCLEOTIDE SEQUENCE</scope>
    <source>
        <tissue evidence="1">Salivary glands</tissue>
    </source>
</reference>
<name>A0A2M3ZVQ1_9DIPT</name>
<dbReference type="EMBL" id="GGFM01011824">
    <property type="protein sequence ID" value="MBW32575.1"/>
    <property type="molecule type" value="Transcribed_RNA"/>
</dbReference>
<dbReference type="AlphaFoldDB" id="A0A2M3ZVQ1"/>
<protein>
    <submittedName>
        <fullName evidence="1">Putative secreted peptide</fullName>
    </submittedName>
</protein>